<dbReference type="EMBL" id="SOZD01000016">
    <property type="protein sequence ID" value="TFF17690.1"/>
    <property type="molecule type" value="Genomic_DNA"/>
</dbReference>
<keyword evidence="5 7" id="KW-1133">Transmembrane helix</keyword>
<dbReference type="GO" id="GO:0005886">
    <property type="term" value="C:plasma membrane"/>
    <property type="evidence" value="ECO:0007669"/>
    <property type="project" value="UniProtKB-SubCell"/>
</dbReference>
<name>A0A4Y8R8H1_9HYPH</name>
<keyword evidence="10" id="KW-1185">Reference proteome</keyword>
<protein>
    <recommendedName>
        <fullName evidence="7">TRAP transporter small permease protein</fullName>
    </recommendedName>
</protein>
<evidence type="ECO:0000256" key="7">
    <source>
        <dbReference type="RuleBase" id="RU369079"/>
    </source>
</evidence>
<feature type="transmembrane region" description="Helical" evidence="7">
    <location>
        <begin position="12"/>
        <end position="34"/>
    </location>
</feature>
<evidence type="ECO:0000256" key="3">
    <source>
        <dbReference type="ARBA" id="ARBA00022475"/>
    </source>
</evidence>
<comment type="function">
    <text evidence="7">Part of the tripartite ATP-independent periplasmic (TRAP) transport system.</text>
</comment>
<comment type="similarity">
    <text evidence="7">Belongs to the TRAP transporter small permease family.</text>
</comment>
<sequence>MASAARALAALIRWWALGGGFLMSAIAVMTALSALSNIAFGAPFPADYELVKHLVAIVIFMFLPYCQLVGANVSVDIFTEQMSEAKKAAMALFSAIFAIAFALLLLRQMFLGMVSYMQYVEVTPVLKLPLWTAFPPILVSLFLLFVAAVINVFDGLARMRGRPALIDTRATSTMIE</sequence>
<feature type="transmembrane region" description="Helical" evidence="7">
    <location>
        <begin position="130"/>
        <end position="153"/>
    </location>
</feature>
<accession>A0A4Y8R8H1</accession>
<evidence type="ECO:0000313" key="10">
    <source>
        <dbReference type="Proteomes" id="UP000298179"/>
    </source>
</evidence>
<evidence type="ECO:0000259" key="8">
    <source>
        <dbReference type="Pfam" id="PF04290"/>
    </source>
</evidence>
<gene>
    <name evidence="9" type="ORF">E3C22_23760</name>
</gene>
<keyword evidence="6 7" id="KW-0472">Membrane</keyword>
<feature type="domain" description="Tripartite ATP-independent periplasmic transporters DctQ component" evidence="8">
    <location>
        <begin position="27"/>
        <end position="156"/>
    </location>
</feature>
<dbReference type="Proteomes" id="UP000298179">
    <property type="component" value="Unassembled WGS sequence"/>
</dbReference>
<comment type="caution">
    <text evidence="9">The sequence shown here is derived from an EMBL/GenBank/DDBJ whole genome shotgun (WGS) entry which is preliminary data.</text>
</comment>
<comment type="subunit">
    <text evidence="7">The complex comprises the extracytoplasmic solute receptor protein and the two transmembrane proteins.</text>
</comment>
<dbReference type="Pfam" id="PF04290">
    <property type="entry name" value="DctQ"/>
    <property type="match status" value="1"/>
</dbReference>
<keyword evidence="3" id="KW-1003">Cell membrane</keyword>
<keyword evidence="2 7" id="KW-0813">Transport</keyword>
<proteinExistence type="inferred from homology"/>
<evidence type="ECO:0000313" key="9">
    <source>
        <dbReference type="EMBL" id="TFF17690.1"/>
    </source>
</evidence>
<evidence type="ECO:0000256" key="1">
    <source>
        <dbReference type="ARBA" id="ARBA00004651"/>
    </source>
</evidence>
<keyword evidence="4 7" id="KW-0812">Transmembrane</keyword>
<comment type="subcellular location">
    <subcellularLocation>
        <location evidence="7">Cell inner membrane</location>
        <topology evidence="7">Multi-pass membrane protein</topology>
    </subcellularLocation>
    <subcellularLocation>
        <location evidence="1">Cell membrane</location>
        <topology evidence="1">Multi-pass membrane protein</topology>
    </subcellularLocation>
</comment>
<evidence type="ECO:0000256" key="6">
    <source>
        <dbReference type="ARBA" id="ARBA00023136"/>
    </source>
</evidence>
<organism evidence="9 10">
    <name type="scientific">Jiella endophytica</name>
    <dbReference type="NCBI Taxonomy" id="2558362"/>
    <lineage>
        <taxon>Bacteria</taxon>
        <taxon>Pseudomonadati</taxon>
        <taxon>Pseudomonadota</taxon>
        <taxon>Alphaproteobacteria</taxon>
        <taxon>Hyphomicrobiales</taxon>
        <taxon>Aurantimonadaceae</taxon>
        <taxon>Jiella</taxon>
    </lineage>
</organism>
<feature type="transmembrane region" description="Helical" evidence="7">
    <location>
        <begin position="54"/>
        <end position="78"/>
    </location>
</feature>
<dbReference type="AlphaFoldDB" id="A0A4Y8R8H1"/>
<reference evidence="9 10" key="1">
    <citation type="submission" date="2019-03" db="EMBL/GenBank/DDBJ databases">
        <title>Jiella endophytica sp. nov., a novel endophytic bacterium isolated from root of Ficus microcarpa Linn. f.</title>
        <authorList>
            <person name="Tuo L."/>
        </authorList>
    </citation>
    <scope>NUCLEOTIDE SEQUENCE [LARGE SCALE GENOMIC DNA]</scope>
    <source>
        <strain evidence="9 10">CBS5Q-3</strain>
    </source>
</reference>
<dbReference type="OrthoDB" id="6183232at2"/>
<evidence type="ECO:0000256" key="4">
    <source>
        <dbReference type="ARBA" id="ARBA00022692"/>
    </source>
</evidence>
<dbReference type="GO" id="GO:0022857">
    <property type="term" value="F:transmembrane transporter activity"/>
    <property type="evidence" value="ECO:0007669"/>
    <property type="project" value="UniProtKB-UniRule"/>
</dbReference>
<evidence type="ECO:0000256" key="5">
    <source>
        <dbReference type="ARBA" id="ARBA00022989"/>
    </source>
</evidence>
<evidence type="ECO:0000256" key="2">
    <source>
        <dbReference type="ARBA" id="ARBA00022448"/>
    </source>
</evidence>
<keyword evidence="7" id="KW-0997">Cell inner membrane</keyword>
<feature type="transmembrane region" description="Helical" evidence="7">
    <location>
        <begin position="90"/>
        <end position="110"/>
    </location>
</feature>
<dbReference type="InterPro" id="IPR055348">
    <property type="entry name" value="DctQ"/>
</dbReference>